<dbReference type="AlphaFoldDB" id="A0A918F6Z4"/>
<gene>
    <name evidence="9" type="ORF">GCM10008957_18900</name>
</gene>
<evidence type="ECO:0000256" key="5">
    <source>
        <dbReference type="ARBA" id="ARBA00022989"/>
    </source>
</evidence>
<keyword evidence="5 7" id="KW-1133">Transmembrane helix</keyword>
<dbReference type="GO" id="GO:0055085">
    <property type="term" value="P:transmembrane transport"/>
    <property type="evidence" value="ECO:0007669"/>
    <property type="project" value="InterPro"/>
</dbReference>
<feature type="transmembrane region" description="Helical" evidence="7">
    <location>
        <begin position="156"/>
        <end position="175"/>
    </location>
</feature>
<feature type="domain" description="ABC transmembrane type-1" evidence="8">
    <location>
        <begin position="92"/>
        <end position="281"/>
    </location>
</feature>
<evidence type="ECO:0000256" key="7">
    <source>
        <dbReference type="RuleBase" id="RU363032"/>
    </source>
</evidence>
<dbReference type="InterPro" id="IPR025966">
    <property type="entry name" value="OppC_N"/>
</dbReference>
<keyword evidence="2 7" id="KW-0813">Transport</keyword>
<dbReference type="PROSITE" id="PS50928">
    <property type="entry name" value="ABC_TM1"/>
    <property type="match status" value="1"/>
</dbReference>
<proteinExistence type="inferred from homology"/>
<evidence type="ECO:0000259" key="8">
    <source>
        <dbReference type="PROSITE" id="PS50928"/>
    </source>
</evidence>
<protein>
    <submittedName>
        <fullName evidence="9">Peptide ABC transporter permease</fullName>
    </submittedName>
</protein>
<organism evidence="9 10">
    <name type="scientific">Deinococcus ruber</name>
    <dbReference type="NCBI Taxonomy" id="1848197"/>
    <lineage>
        <taxon>Bacteria</taxon>
        <taxon>Thermotogati</taxon>
        <taxon>Deinococcota</taxon>
        <taxon>Deinococci</taxon>
        <taxon>Deinococcales</taxon>
        <taxon>Deinococcaceae</taxon>
        <taxon>Deinococcus</taxon>
    </lineage>
</organism>
<keyword evidence="10" id="KW-1185">Reference proteome</keyword>
<keyword evidence="4 7" id="KW-0812">Transmembrane</keyword>
<dbReference type="EMBL" id="BMQL01000008">
    <property type="protein sequence ID" value="GGR06327.1"/>
    <property type="molecule type" value="Genomic_DNA"/>
</dbReference>
<comment type="subcellular location">
    <subcellularLocation>
        <location evidence="1 7">Cell membrane</location>
        <topology evidence="1 7">Multi-pass membrane protein</topology>
    </subcellularLocation>
</comment>
<feature type="transmembrane region" description="Helical" evidence="7">
    <location>
        <begin position="258"/>
        <end position="281"/>
    </location>
</feature>
<feature type="transmembrane region" description="Helical" evidence="7">
    <location>
        <begin position="213"/>
        <end position="238"/>
    </location>
</feature>
<dbReference type="Gene3D" id="1.10.3720.10">
    <property type="entry name" value="MetI-like"/>
    <property type="match status" value="1"/>
</dbReference>
<dbReference type="RefSeq" id="WP_229775985.1">
    <property type="nucleotide sequence ID" value="NZ_BMQL01000008.1"/>
</dbReference>
<keyword evidence="6 7" id="KW-0472">Membrane</keyword>
<dbReference type="GO" id="GO:0005886">
    <property type="term" value="C:plasma membrane"/>
    <property type="evidence" value="ECO:0007669"/>
    <property type="project" value="UniProtKB-SubCell"/>
</dbReference>
<dbReference type="SUPFAM" id="SSF161098">
    <property type="entry name" value="MetI-like"/>
    <property type="match status" value="1"/>
</dbReference>
<keyword evidence="3" id="KW-1003">Cell membrane</keyword>
<dbReference type="Proteomes" id="UP000603865">
    <property type="component" value="Unassembled WGS sequence"/>
</dbReference>
<feature type="transmembrane region" description="Helical" evidence="7">
    <location>
        <begin position="26"/>
        <end position="48"/>
    </location>
</feature>
<feature type="transmembrane region" description="Helical" evidence="7">
    <location>
        <begin position="96"/>
        <end position="119"/>
    </location>
</feature>
<sequence>MTTTAPALARPKRRNRSLVRFQRNPAALLGAAVCLIIVAAALLAPLIAPHDPDFQFPEGLTLEGAPLPPGGTYLLGTDLLGRDVFSRLIWGARASLTVGFVSNGVAVLLGLLIGALGALLRGWVGTVIMRFTDVMLAFPVLLLAIALTAILKPSLWIVALVIALINWVPIARVVYSEVAALREREFVEAASAVGASSGRILTRHILPHLIPTALVWGSLGVSTTVLLEATLSFLGVGVQPPTPSWGGIINESQSYLVTAPWLVLAPGAAILLTSLGFNLLGEGLRDALDPRGGQ</sequence>
<dbReference type="PANTHER" id="PTHR43386:SF1">
    <property type="entry name" value="D,D-DIPEPTIDE TRANSPORT SYSTEM PERMEASE PROTEIN DDPC-RELATED"/>
    <property type="match status" value="1"/>
</dbReference>
<dbReference type="Pfam" id="PF00528">
    <property type="entry name" value="BPD_transp_1"/>
    <property type="match status" value="1"/>
</dbReference>
<comment type="similarity">
    <text evidence="7">Belongs to the binding-protein-dependent transport system permease family.</text>
</comment>
<evidence type="ECO:0000256" key="6">
    <source>
        <dbReference type="ARBA" id="ARBA00023136"/>
    </source>
</evidence>
<evidence type="ECO:0000256" key="2">
    <source>
        <dbReference type="ARBA" id="ARBA00022448"/>
    </source>
</evidence>
<reference evidence="9" key="2">
    <citation type="submission" date="2020-09" db="EMBL/GenBank/DDBJ databases">
        <authorList>
            <person name="Sun Q."/>
            <person name="Ohkuma M."/>
        </authorList>
    </citation>
    <scope>NUCLEOTIDE SEQUENCE</scope>
    <source>
        <strain evidence="9">JCM 31311</strain>
    </source>
</reference>
<dbReference type="InterPro" id="IPR000515">
    <property type="entry name" value="MetI-like"/>
</dbReference>
<name>A0A918F6Z4_9DEIO</name>
<feature type="transmembrane region" description="Helical" evidence="7">
    <location>
        <begin position="131"/>
        <end position="150"/>
    </location>
</feature>
<reference evidence="9" key="1">
    <citation type="journal article" date="2014" name="Int. J. Syst. Evol. Microbiol.">
        <title>Complete genome sequence of Corynebacterium casei LMG S-19264T (=DSM 44701T), isolated from a smear-ripened cheese.</title>
        <authorList>
            <consortium name="US DOE Joint Genome Institute (JGI-PGF)"/>
            <person name="Walter F."/>
            <person name="Albersmeier A."/>
            <person name="Kalinowski J."/>
            <person name="Ruckert C."/>
        </authorList>
    </citation>
    <scope>NUCLEOTIDE SEQUENCE</scope>
    <source>
        <strain evidence="9">JCM 31311</strain>
    </source>
</reference>
<dbReference type="PANTHER" id="PTHR43386">
    <property type="entry name" value="OLIGOPEPTIDE TRANSPORT SYSTEM PERMEASE PROTEIN APPC"/>
    <property type="match status" value="1"/>
</dbReference>
<dbReference type="CDD" id="cd06261">
    <property type="entry name" value="TM_PBP2"/>
    <property type="match status" value="1"/>
</dbReference>
<dbReference type="InterPro" id="IPR050366">
    <property type="entry name" value="BP-dependent_transpt_permease"/>
</dbReference>
<evidence type="ECO:0000256" key="1">
    <source>
        <dbReference type="ARBA" id="ARBA00004651"/>
    </source>
</evidence>
<comment type="caution">
    <text evidence="9">The sequence shown here is derived from an EMBL/GenBank/DDBJ whole genome shotgun (WGS) entry which is preliminary data.</text>
</comment>
<evidence type="ECO:0000256" key="3">
    <source>
        <dbReference type="ARBA" id="ARBA00022475"/>
    </source>
</evidence>
<dbReference type="InterPro" id="IPR035906">
    <property type="entry name" value="MetI-like_sf"/>
</dbReference>
<evidence type="ECO:0000256" key="4">
    <source>
        <dbReference type="ARBA" id="ARBA00022692"/>
    </source>
</evidence>
<accession>A0A918F6Z4</accession>
<dbReference type="Pfam" id="PF12911">
    <property type="entry name" value="OppC_N"/>
    <property type="match status" value="1"/>
</dbReference>
<evidence type="ECO:0000313" key="10">
    <source>
        <dbReference type="Proteomes" id="UP000603865"/>
    </source>
</evidence>
<evidence type="ECO:0000313" key="9">
    <source>
        <dbReference type="EMBL" id="GGR06327.1"/>
    </source>
</evidence>